<dbReference type="Proteomes" id="UP000678374">
    <property type="component" value="Unassembled WGS sequence"/>
</dbReference>
<accession>A0A940YP64</accession>
<protein>
    <recommendedName>
        <fullName evidence="4">SMODS and SLOG-associating 2TM effector domain-containing protein</fullName>
    </recommendedName>
</protein>
<name>A0A940YP64_9BURK</name>
<reference evidence="2" key="1">
    <citation type="submission" date="2021-04" db="EMBL/GenBank/DDBJ databases">
        <title>The genome sequence of Ideonella sp. 4Y11.</title>
        <authorList>
            <person name="Liu Y."/>
        </authorList>
    </citation>
    <scope>NUCLEOTIDE SEQUENCE</scope>
    <source>
        <strain evidence="2">4Y11</strain>
    </source>
</reference>
<evidence type="ECO:0000256" key="1">
    <source>
        <dbReference type="SAM" id="Phobius"/>
    </source>
</evidence>
<keyword evidence="1" id="KW-1133">Transmembrane helix</keyword>
<dbReference type="EMBL" id="JAGQDE010000014">
    <property type="protein sequence ID" value="MBQ0960457.1"/>
    <property type="molecule type" value="Genomic_DNA"/>
</dbReference>
<organism evidence="2 3">
    <name type="scientific">Ideonella aquatica</name>
    <dbReference type="NCBI Taxonomy" id="2824119"/>
    <lineage>
        <taxon>Bacteria</taxon>
        <taxon>Pseudomonadati</taxon>
        <taxon>Pseudomonadota</taxon>
        <taxon>Betaproteobacteria</taxon>
        <taxon>Burkholderiales</taxon>
        <taxon>Sphaerotilaceae</taxon>
        <taxon>Ideonella</taxon>
    </lineage>
</organism>
<keyword evidence="1" id="KW-0472">Membrane</keyword>
<evidence type="ECO:0008006" key="4">
    <source>
        <dbReference type="Google" id="ProtNLM"/>
    </source>
</evidence>
<keyword evidence="3" id="KW-1185">Reference proteome</keyword>
<evidence type="ECO:0000313" key="3">
    <source>
        <dbReference type="Proteomes" id="UP000678374"/>
    </source>
</evidence>
<gene>
    <name evidence="2" type="ORF">KAK06_16005</name>
</gene>
<feature type="transmembrane region" description="Helical" evidence="1">
    <location>
        <begin position="36"/>
        <end position="54"/>
    </location>
</feature>
<dbReference type="AlphaFoldDB" id="A0A940YP64"/>
<sequence length="159" mass="16776">MPTTSATRELGAAVSDVRYAVIYGELNERFWTRIDTALSLVSAIGGSAAVATFLAQSNLANAVAGAVLALAGVLGLVLRPGQKASQFREARIGYLNLLGRAWSMQVGEVDAERARLEAAAPIGLDGLGPVAWNRLVIQLGDEDRAQGLTTWQSVLAWIA</sequence>
<proteinExistence type="predicted"/>
<dbReference type="RefSeq" id="WP_210803126.1">
    <property type="nucleotide sequence ID" value="NZ_JAGQDE010000014.1"/>
</dbReference>
<evidence type="ECO:0000313" key="2">
    <source>
        <dbReference type="EMBL" id="MBQ0960457.1"/>
    </source>
</evidence>
<feature type="transmembrane region" description="Helical" evidence="1">
    <location>
        <begin position="60"/>
        <end position="78"/>
    </location>
</feature>
<comment type="caution">
    <text evidence="2">The sequence shown here is derived from an EMBL/GenBank/DDBJ whole genome shotgun (WGS) entry which is preliminary data.</text>
</comment>
<keyword evidence="1" id="KW-0812">Transmembrane</keyword>